<dbReference type="SUPFAM" id="SSF57603">
    <property type="entry name" value="FnI-like domain"/>
    <property type="match status" value="1"/>
</dbReference>
<dbReference type="Pfam" id="PF00007">
    <property type="entry name" value="Cys_knot"/>
    <property type="match status" value="1"/>
</dbReference>
<accession>A0A9Y3S2X7</accession>
<dbReference type="GeneID" id="102193960"/>
<evidence type="ECO:0000256" key="2">
    <source>
        <dbReference type="ARBA" id="ARBA00022525"/>
    </source>
</evidence>
<dbReference type="Proteomes" id="UP000695023">
    <property type="component" value="Unplaced"/>
</dbReference>
<dbReference type="InterPro" id="IPR029034">
    <property type="entry name" value="Cystine-knot_cytokine"/>
</dbReference>
<keyword evidence="3 4" id="KW-1015">Disulfide bond</keyword>
<dbReference type="PROSITE" id="PS01225">
    <property type="entry name" value="CTCK_2"/>
    <property type="match status" value="1"/>
</dbReference>
<dbReference type="InterPro" id="IPR006207">
    <property type="entry name" value="Cys_knot_C"/>
</dbReference>
<dbReference type="PROSITE" id="PS01208">
    <property type="entry name" value="VWFC_1"/>
    <property type="match status" value="1"/>
</dbReference>
<feature type="non-terminal residue" evidence="8">
    <location>
        <position position="1"/>
    </location>
</feature>
<evidence type="ECO:0000259" key="6">
    <source>
        <dbReference type="PROSITE" id="PS50184"/>
    </source>
</evidence>
<evidence type="ECO:0000256" key="4">
    <source>
        <dbReference type="PROSITE-ProRule" id="PRU00039"/>
    </source>
</evidence>
<reference evidence="8" key="1">
    <citation type="submission" date="2025-08" db="UniProtKB">
        <authorList>
            <consortium name="RefSeq"/>
        </authorList>
    </citation>
    <scope>IDENTIFICATION</scope>
</reference>
<dbReference type="PROSITE" id="PS01185">
    <property type="entry name" value="CTCK_1"/>
    <property type="match status" value="1"/>
</dbReference>
<keyword evidence="7" id="KW-1185">Reference proteome</keyword>
<dbReference type="SMART" id="SM00214">
    <property type="entry name" value="VWC"/>
    <property type="match status" value="2"/>
</dbReference>
<dbReference type="SMART" id="SM00041">
    <property type="entry name" value="CT"/>
    <property type="match status" value="1"/>
</dbReference>
<dbReference type="PANTHER" id="PTHR11339">
    <property type="entry name" value="EXTRACELLULAR MATRIX GLYCOPROTEIN RELATED"/>
    <property type="match status" value="1"/>
</dbReference>
<dbReference type="InterPro" id="IPR050780">
    <property type="entry name" value="Mucin_vWF_Thrombospondin_sf"/>
</dbReference>
<feature type="disulfide bond" evidence="4">
    <location>
        <begin position="291"/>
        <end position="343"/>
    </location>
</feature>
<keyword evidence="2" id="KW-0964">Secreted</keyword>
<sequence>DSATKRSTLSCLDPEGNSREFNERFELKCQKCTCEESTKTVTCKPKECPKPNITECSDDGFVLINQTDPSDPCCSTPVCQCKPGGCPDIDVTCSIGKKPVVSIPKGKCCPELRCEPKKVCVRNETEYQPGSSVPGSVCQECTCEAEQNSTVISCKDQECNKTCDMGYEYVKTDSDECCGKCVQTHCVVNINGSKQLLSQGETWSPTENRCDEYTCVKNGEILTTSTSHTVCPVFNESSCQPGTIQTAANGCCKICAEKEKACKFMSMKTNITHNNCTSAQEVDMPYCEGSCNTYTMYSKEAAVMQHSCSCCKETCFSNRTVDLVCPNGDTVPYTYMYVEECGCTNTECTAAAGQHIRRKRSFTLL</sequence>
<feature type="disulfide bond" evidence="4">
    <location>
        <begin position="276"/>
        <end position="325"/>
    </location>
</feature>
<dbReference type="InterPro" id="IPR006208">
    <property type="entry name" value="Glyco_hormone_CN"/>
</dbReference>
<feature type="domain" description="CTCK" evidence="5">
    <location>
        <begin position="255"/>
        <end position="349"/>
    </location>
</feature>
<organism evidence="7 8">
    <name type="scientific">Pundamilia nyererei</name>
    <dbReference type="NCBI Taxonomy" id="303518"/>
    <lineage>
        <taxon>Eukaryota</taxon>
        <taxon>Metazoa</taxon>
        <taxon>Chordata</taxon>
        <taxon>Craniata</taxon>
        <taxon>Vertebrata</taxon>
        <taxon>Euteleostomi</taxon>
        <taxon>Actinopterygii</taxon>
        <taxon>Neopterygii</taxon>
        <taxon>Teleostei</taxon>
        <taxon>Neoteleostei</taxon>
        <taxon>Acanthomorphata</taxon>
        <taxon>Ovalentaria</taxon>
        <taxon>Cichlomorphae</taxon>
        <taxon>Cichliformes</taxon>
        <taxon>Cichlidae</taxon>
        <taxon>African cichlids</taxon>
        <taxon>Pseudocrenilabrinae</taxon>
        <taxon>Haplochromini</taxon>
        <taxon>Pundamilia</taxon>
    </lineage>
</organism>
<feature type="disulfide bond" evidence="4">
    <location>
        <begin position="287"/>
        <end position="341"/>
    </location>
</feature>
<evidence type="ECO:0000313" key="7">
    <source>
        <dbReference type="Proteomes" id="UP000695023"/>
    </source>
</evidence>
<protein>
    <submittedName>
        <fullName evidence="8">Intestinal mucin-like protein</fullName>
    </submittedName>
</protein>
<proteinExistence type="predicted"/>
<dbReference type="GO" id="GO:0005576">
    <property type="term" value="C:extracellular region"/>
    <property type="evidence" value="ECO:0007669"/>
    <property type="project" value="UniProtKB-SubCell"/>
</dbReference>
<feature type="domain" description="VWFC" evidence="6">
    <location>
        <begin position="118"/>
        <end position="182"/>
    </location>
</feature>
<evidence type="ECO:0000256" key="3">
    <source>
        <dbReference type="ARBA" id="ARBA00023157"/>
    </source>
</evidence>
<name>A0A9Y3S2X7_9CICH</name>
<dbReference type="AlphaFoldDB" id="A0A9Y3S2X7"/>
<evidence type="ECO:0000313" key="8">
    <source>
        <dbReference type="RefSeq" id="XP_005755831.1"/>
    </source>
</evidence>
<evidence type="ECO:0000256" key="1">
    <source>
        <dbReference type="ARBA" id="ARBA00004613"/>
    </source>
</evidence>
<gene>
    <name evidence="8" type="primary">LOC102193960</name>
</gene>
<dbReference type="Gene3D" id="2.10.90.10">
    <property type="entry name" value="Cystine-knot cytokines"/>
    <property type="match status" value="1"/>
</dbReference>
<dbReference type="RefSeq" id="XP_005755831.1">
    <property type="nucleotide sequence ID" value="XM_005755774.1"/>
</dbReference>
<dbReference type="PANTHER" id="PTHR11339:SF384">
    <property type="entry name" value="MUCIN-2"/>
    <property type="match status" value="1"/>
</dbReference>
<dbReference type="InterPro" id="IPR001007">
    <property type="entry name" value="VWF_dom"/>
</dbReference>
<evidence type="ECO:0000259" key="5">
    <source>
        <dbReference type="PROSITE" id="PS01225"/>
    </source>
</evidence>
<dbReference type="PROSITE" id="PS50184">
    <property type="entry name" value="VWFC_2"/>
    <property type="match status" value="2"/>
</dbReference>
<comment type="caution">
    <text evidence="4">Lacks conserved residue(s) required for the propagation of feature annotation.</text>
</comment>
<comment type="subcellular location">
    <subcellularLocation>
        <location evidence="1">Secreted</location>
    </subcellularLocation>
</comment>
<feature type="domain" description="VWFC" evidence="6">
    <location>
        <begin position="9"/>
        <end position="80"/>
    </location>
</feature>